<dbReference type="EMBL" id="JPKR02000002">
    <property type="protein sequence ID" value="KKA63605.1"/>
    <property type="molecule type" value="Genomic_DNA"/>
</dbReference>
<dbReference type="Proteomes" id="UP000029577">
    <property type="component" value="Unassembled WGS sequence"/>
</dbReference>
<dbReference type="AlphaFoldDB" id="A0A0F5BUY7"/>
<accession>A0A0F5BUY7</accession>
<name>A0A0F5BUY7_9GAMM</name>
<sequence length="64" mass="7185">MTMFSLNRFNSKELALAYVSAQKERLSPAEFLSAVTAAEQSFNRLLNSSQLPEKQPQPAFSFES</sequence>
<evidence type="ECO:0000313" key="2">
    <source>
        <dbReference type="Proteomes" id="UP000029577"/>
    </source>
</evidence>
<gene>
    <name evidence="1" type="ORF">HA49_21540</name>
</gene>
<reference evidence="1" key="1">
    <citation type="submission" date="2014-12" db="EMBL/GenBank/DDBJ databases">
        <title>The draft genome of the Tatumella morbirosei type strain, LMG23360T isolated from pineapple rot.</title>
        <authorList>
            <person name="Smits T.H."/>
            <person name="Palmer M."/>
            <person name="Venter S.N."/>
            <person name="Duffy B."/>
            <person name="Steenkamp E.T."/>
            <person name="Chan W.Y."/>
            <person name="Coutinho T.A."/>
            <person name="Coetzee M.P."/>
            <person name="De Maayer P."/>
        </authorList>
    </citation>
    <scope>NUCLEOTIDE SEQUENCE [LARGE SCALE GENOMIC DNA]</scope>
    <source>
        <strain evidence="1">LMG 23360</strain>
    </source>
</reference>
<evidence type="ECO:0000313" key="1">
    <source>
        <dbReference type="EMBL" id="KKA63605.1"/>
    </source>
</evidence>
<protein>
    <submittedName>
        <fullName evidence="1">Uncharacterized protein</fullName>
    </submittedName>
</protein>
<comment type="caution">
    <text evidence="1">The sequence shown here is derived from an EMBL/GenBank/DDBJ whole genome shotgun (WGS) entry which is preliminary data.</text>
</comment>
<organism evidence="1 2">
    <name type="scientific">Tatumella morbirosei</name>
    <dbReference type="NCBI Taxonomy" id="642227"/>
    <lineage>
        <taxon>Bacteria</taxon>
        <taxon>Pseudomonadati</taxon>
        <taxon>Pseudomonadota</taxon>
        <taxon>Gammaproteobacteria</taxon>
        <taxon>Enterobacterales</taxon>
        <taxon>Erwiniaceae</taxon>
        <taxon>Tatumella</taxon>
    </lineage>
</organism>
<keyword evidence="2" id="KW-1185">Reference proteome</keyword>
<proteinExistence type="predicted"/>